<gene>
    <name evidence="5" type="ORF">KX928_01315</name>
</gene>
<evidence type="ECO:0000256" key="3">
    <source>
        <dbReference type="SAM" id="MobiDB-lite"/>
    </source>
</evidence>
<proteinExistence type="predicted"/>
<keyword evidence="2" id="KW-0067">ATP-binding</keyword>
<feature type="domain" description="AAA+ ATPase" evidence="4">
    <location>
        <begin position="440"/>
        <end position="708"/>
    </location>
</feature>
<dbReference type="InterPro" id="IPR018145">
    <property type="entry name" value="CagE_TrbE_VirB_cntrl_dom"/>
</dbReference>
<comment type="caution">
    <text evidence="5">The sequence shown here is derived from an EMBL/GenBank/DDBJ whole genome shotgun (WGS) entry which is preliminary data.</text>
</comment>
<dbReference type="AlphaFoldDB" id="A0A9X1FSP8"/>
<evidence type="ECO:0000313" key="6">
    <source>
        <dbReference type="Proteomes" id="UP001138661"/>
    </source>
</evidence>
<dbReference type="PANTHER" id="PTHR30121:SF12">
    <property type="entry name" value="TYPE IV SECRETION SYSTEM PROTEIN CAGE"/>
    <property type="match status" value="1"/>
</dbReference>
<dbReference type="SMART" id="SM00382">
    <property type="entry name" value="AAA"/>
    <property type="match status" value="1"/>
</dbReference>
<keyword evidence="6" id="KW-1185">Reference proteome</keyword>
<evidence type="ECO:0000313" key="5">
    <source>
        <dbReference type="EMBL" id="MBW4706420.1"/>
    </source>
</evidence>
<reference evidence="5" key="1">
    <citation type="submission" date="2021-07" db="EMBL/GenBank/DDBJ databases">
        <title>Roseobacter insulae sp. nov., isolated from a tidal flat.</title>
        <authorList>
            <person name="Park S."/>
            <person name="Yoon J.-H."/>
        </authorList>
    </citation>
    <scope>NUCLEOTIDE SEQUENCE</scope>
    <source>
        <strain evidence="5">YSTF-M11</strain>
    </source>
</reference>
<dbReference type="EMBL" id="JAHXDN010000001">
    <property type="protein sequence ID" value="MBW4706420.1"/>
    <property type="molecule type" value="Genomic_DNA"/>
</dbReference>
<dbReference type="InterPro" id="IPR003593">
    <property type="entry name" value="AAA+_ATPase"/>
</dbReference>
<dbReference type="RefSeq" id="WP_219498049.1">
    <property type="nucleotide sequence ID" value="NZ_JAHXDN010000001.1"/>
</dbReference>
<protein>
    <submittedName>
        <fullName evidence="5">Conjugal transfer protein TrbE</fullName>
    </submittedName>
</protein>
<name>A0A9X1FSP8_9RHOB</name>
<keyword evidence="1" id="KW-0547">Nucleotide-binding</keyword>
<organism evidence="5 6">
    <name type="scientific">Roseobacter insulae</name>
    <dbReference type="NCBI Taxonomy" id="2859783"/>
    <lineage>
        <taxon>Bacteria</taxon>
        <taxon>Pseudomonadati</taxon>
        <taxon>Pseudomonadota</taxon>
        <taxon>Alphaproteobacteria</taxon>
        <taxon>Rhodobacterales</taxon>
        <taxon>Roseobacteraceae</taxon>
        <taxon>Roseobacter</taxon>
    </lineage>
</organism>
<dbReference type="CDD" id="cd01127">
    <property type="entry name" value="TrwB_TraG_TraD_VirD4"/>
    <property type="match status" value="1"/>
</dbReference>
<evidence type="ECO:0000256" key="1">
    <source>
        <dbReference type="ARBA" id="ARBA00022741"/>
    </source>
</evidence>
<sequence length="832" mass="91048">MMRLAEYRSKAALLSDFLPWAALIADGVILNKDGSFQRTAAFRGPDLDSATPSELVSTAARLNSALRRLGSGWAVFVEAQRIPAREYPLSEFPDPVSALVDAERRAQFEEASSHYESRYFLTLTWMPPADDTSRASGWLFEDGPSKVANPREHLAAFRSRSDRLLDLFEGFMPEAAWLSDEETLSYLHSTISTRRQAVRVPETPMHLDAYLADEPLVAGLAPRLGDAHIRTLSIVGFPTSTWPGLLDELNAQAFEYRWATRAICLDKTDATKLFTRIRRQWFAKRKSVAAILKEVMTNEASTLLDSDADNKALDADEALQELGSDIVGAAYVTATITVWDADERAADAKIKLAEKVVQGRDFTCIPETLNAIDAWLGSLPGHLYANVRQPPISTLNLAHMIPISAVWAGPARNDHLDGPPLFYAETQGATPFRFSTHVGDVGHILMVGPTGAGKSVLLALMALQFRRYENAQIFAFDFGGSIRCATMACGGDWEDLGLALSDEDDAVQLQPLARIDDPAERSWAQDWLAGLLAREGVAIDPVARDHLWSALTSLASAPIEERTLTGLSVILQSNDLKRALTPFCLGGPFGRLLDAESEALGTADFQAFETEGLIGSAAAPAVLAYLFHRIEARLDGRPSLIIVDEGWLALDDATFGSQLREWLKTLRKKNASVIFATQSLADIDGSDIAPAIVESCPTRIFLPNERAFEPQIAVTYRSFGLNDRQIEIVARATPKRDYYCQSRRGNRLFALGLGDVALAFTAASSKADHAAIDAILEEHGRNGFVAAWLARRDLGWATELLGPSDAVIEATPSPTPEANDHKETTDVQDQDT</sequence>
<dbReference type="PANTHER" id="PTHR30121">
    <property type="entry name" value="UNCHARACTERIZED PROTEIN YJGR-RELATED"/>
    <property type="match status" value="1"/>
</dbReference>
<feature type="region of interest" description="Disordered" evidence="3">
    <location>
        <begin position="807"/>
        <end position="832"/>
    </location>
</feature>
<dbReference type="Proteomes" id="UP001138661">
    <property type="component" value="Unassembled WGS sequence"/>
</dbReference>
<dbReference type="InterPro" id="IPR051162">
    <property type="entry name" value="T4SS_component"/>
</dbReference>
<dbReference type="InterPro" id="IPR043964">
    <property type="entry name" value="P-loop_TraG"/>
</dbReference>
<accession>A0A9X1FSP8</accession>
<dbReference type="Pfam" id="PF19044">
    <property type="entry name" value="P-loop_TraG"/>
    <property type="match status" value="1"/>
</dbReference>
<evidence type="ECO:0000259" key="4">
    <source>
        <dbReference type="SMART" id="SM00382"/>
    </source>
</evidence>
<evidence type="ECO:0000256" key="2">
    <source>
        <dbReference type="ARBA" id="ARBA00022840"/>
    </source>
</evidence>
<dbReference type="NCBIfam" id="NF010447">
    <property type="entry name" value="PRK13873.1"/>
    <property type="match status" value="1"/>
</dbReference>
<dbReference type="GO" id="GO:0005524">
    <property type="term" value="F:ATP binding"/>
    <property type="evidence" value="ECO:0007669"/>
    <property type="project" value="UniProtKB-KW"/>
</dbReference>
<dbReference type="Pfam" id="PF03135">
    <property type="entry name" value="CagE_TrbE_VirB"/>
    <property type="match status" value="1"/>
</dbReference>